<dbReference type="GO" id="GO:0004016">
    <property type="term" value="F:adenylate cyclase activity"/>
    <property type="evidence" value="ECO:0007669"/>
    <property type="project" value="UniProtKB-ARBA"/>
</dbReference>
<evidence type="ECO:0000259" key="3">
    <source>
        <dbReference type="PROSITE" id="PS50125"/>
    </source>
</evidence>
<keyword evidence="2" id="KW-1133">Transmembrane helix</keyword>
<dbReference type="eggNOG" id="COG4252">
    <property type="taxonomic scope" value="Bacteria"/>
</dbReference>
<dbReference type="RefSeq" id="WP_006101266.1">
    <property type="nucleotide sequence ID" value="NZ_DS989849.1"/>
</dbReference>
<dbReference type="SUPFAM" id="SSF55073">
    <property type="entry name" value="Nucleotide cyclase"/>
    <property type="match status" value="1"/>
</dbReference>
<dbReference type="EMBL" id="DS989849">
    <property type="protein sequence ID" value="EDX75559.1"/>
    <property type="molecule type" value="Genomic_DNA"/>
</dbReference>
<dbReference type="eggNOG" id="COG2114">
    <property type="taxonomic scope" value="Bacteria"/>
</dbReference>
<protein>
    <recommendedName>
        <fullName evidence="3">Guanylate cyclase domain-containing protein</fullName>
    </recommendedName>
</protein>
<reference evidence="4 5" key="1">
    <citation type="submission" date="2008-07" db="EMBL/GenBank/DDBJ databases">
        <authorList>
            <person name="Tandeau de Marsac N."/>
            <person name="Ferriera S."/>
            <person name="Johnson J."/>
            <person name="Kravitz S."/>
            <person name="Beeson K."/>
            <person name="Sutton G."/>
            <person name="Rogers Y.-H."/>
            <person name="Friedman R."/>
            <person name="Frazier M."/>
            <person name="Venter J.C."/>
        </authorList>
    </citation>
    <scope>NUCLEOTIDE SEQUENCE [LARGE SCALE GENOMIC DNA]</scope>
    <source>
        <strain evidence="4 5">PCC 7420</strain>
    </source>
</reference>
<dbReference type="PANTHER" id="PTHR43081:SF1">
    <property type="entry name" value="ADENYLATE CYCLASE, TERMINAL-DIFFERENTIATION SPECIFIC"/>
    <property type="match status" value="1"/>
</dbReference>
<sequence>MVFRIPQKVSLALPDLANLRVVGVSTIAVIITLLGVRHLGGLEPLELAAYDQFVRLRPLETEPDPRILVVAITEQDLEIQNRWPISDQVLAQVLRRLQAAEPAVIGLDLYRNLPVEPGHQQLVEQLQQPNLIAIQNIDIRAGTPPPPDVSPERIGFNDIPLDPDDVVRRNLYLAENESGVLFSFSMLLALGYLEPRGIELEASSDNPDIPQLGAAVLSPITEDAGGYQNADVGGFQILLNYRSPDQVARQVSLTDVLAGTVDPSWVEDKIVIIGSTAPSLKDLFTTPFSPALEKNAKIPGVLMQAQMVSQFLDAATGERPLFWFWSEQVEILWIIGWIAIGGILGRVTYHPLALIIGVTGSLGVLSSVCFYLLTQGGWVPFAAPAFGFGLTVAIFVTHRSYEAHQQQRIVMKLLGQNTSPEVAQALWQGRDRLLKSGKLPGIRLTATMFFADIKDFSTISEKMTPEALLEWLNEILGVVTREVLQRQGIVNKFTGDGVMVAFGVPMSRLHRTEVAEDAKAAVDCALAISDRLESMNRDWRRRGLPVIQMRIGIFTGPVVVGSLGGKDRLEYGVIGDSVNIASRLESCEKQRQPTPCRILIGQQTLDQLQGEFEVESWGPLALKGKQQTVNVYRVLARTTVSE</sequence>
<accession>B4VRI3</accession>
<dbReference type="AlphaFoldDB" id="B4VRI3"/>
<dbReference type="GO" id="GO:0035556">
    <property type="term" value="P:intracellular signal transduction"/>
    <property type="evidence" value="ECO:0007669"/>
    <property type="project" value="InterPro"/>
</dbReference>
<feature type="domain" description="Guanylate cyclase" evidence="3">
    <location>
        <begin position="447"/>
        <end position="585"/>
    </location>
</feature>
<dbReference type="SMART" id="SM01080">
    <property type="entry name" value="CHASE2"/>
    <property type="match status" value="1"/>
</dbReference>
<feature type="transmembrane region" description="Helical" evidence="2">
    <location>
        <begin position="322"/>
        <end position="345"/>
    </location>
</feature>
<keyword evidence="2" id="KW-0812">Transmembrane</keyword>
<dbReference type="InterPro" id="IPR050697">
    <property type="entry name" value="Adenylyl/Guanylyl_Cyclase_3/4"/>
</dbReference>
<gene>
    <name evidence="4" type="ORF">MC7420_1477</name>
</gene>
<dbReference type="CDD" id="cd07302">
    <property type="entry name" value="CHD"/>
    <property type="match status" value="1"/>
</dbReference>
<evidence type="ECO:0000313" key="5">
    <source>
        <dbReference type="Proteomes" id="UP000003835"/>
    </source>
</evidence>
<evidence type="ECO:0000256" key="2">
    <source>
        <dbReference type="SAM" id="Phobius"/>
    </source>
</evidence>
<dbReference type="GO" id="GO:0009190">
    <property type="term" value="P:cyclic nucleotide biosynthetic process"/>
    <property type="evidence" value="ECO:0007669"/>
    <property type="project" value="InterPro"/>
</dbReference>
<feature type="transmembrane region" description="Helical" evidence="2">
    <location>
        <begin position="379"/>
        <end position="398"/>
    </location>
</feature>
<evidence type="ECO:0000313" key="4">
    <source>
        <dbReference type="EMBL" id="EDX75559.1"/>
    </source>
</evidence>
<dbReference type="Pfam" id="PF00211">
    <property type="entry name" value="Guanylate_cyc"/>
    <property type="match status" value="1"/>
</dbReference>
<keyword evidence="2" id="KW-0472">Membrane</keyword>
<organism evidence="4 5">
    <name type="scientific">Coleofasciculus chthonoplastes PCC 7420</name>
    <dbReference type="NCBI Taxonomy" id="118168"/>
    <lineage>
        <taxon>Bacteria</taxon>
        <taxon>Bacillati</taxon>
        <taxon>Cyanobacteriota</taxon>
        <taxon>Cyanophyceae</taxon>
        <taxon>Coleofasciculales</taxon>
        <taxon>Coleofasciculaceae</taxon>
        <taxon>Coleofasciculus</taxon>
    </lineage>
</organism>
<dbReference type="InterPro" id="IPR007890">
    <property type="entry name" value="CHASE2"/>
</dbReference>
<dbReference type="PROSITE" id="PS50125">
    <property type="entry name" value="GUANYLATE_CYCLASE_2"/>
    <property type="match status" value="1"/>
</dbReference>
<dbReference type="SMART" id="SM00044">
    <property type="entry name" value="CYCc"/>
    <property type="match status" value="1"/>
</dbReference>
<dbReference type="Gene3D" id="3.30.70.1230">
    <property type="entry name" value="Nucleotide cyclase"/>
    <property type="match status" value="1"/>
</dbReference>
<dbReference type="Pfam" id="PF05226">
    <property type="entry name" value="CHASE2"/>
    <property type="match status" value="1"/>
</dbReference>
<comment type="similarity">
    <text evidence="1">Belongs to the adenylyl cyclase class-3 family.</text>
</comment>
<dbReference type="Proteomes" id="UP000003835">
    <property type="component" value="Unassembled WGS sequence"/>
</dbReference>
<evidence type="ECO:0000256" key="1">
    <source>
        <dbReference type="ARBA" id="ARBA00005381"/>
    </source>
</evidence>
<dbReference type="InterPro" id="IPR029787">
    <property type="entry name" value="Nucleotide_cyclase"/>
</dbReference>
<dbReference type="STRING" id="118168.MC7420_1477"/>
<dbReference type="InterPro" id="IPR001054">
    <property type="entry name" value="A/G_cyclase"/>
</dbReference>
<name>B4VRI3_9CYAN</name>
<feature type="transmembrane region" description="Helical" evidence="2">
    <location>
        <begin position="352"/>
        <end position="373"/>
    </location>
</feature>
<keyword evidence="5" id="KW-1185">Reference proteome</keyword>
<dbReference type="OrthoDB" id="337251at2"/>
<dbReference type="PANTHER" id="PTHR43081">
    <property type="entry name" value="ADENYLATE CYCLASE, TERMINAL-DIFFERENTIATION SPECIFIC-RELATED"/>
    <property type="match status" value="1"/>
</dbReference>
<dbReference type="HOGENOM" id="CLU_000445_85_1_3"/>
<proteinExistence type="inferred from homology"/>